<comment type="caution">
    <text evidence="1">The sequence shown here is derived from an EMBL/GenBank/DDBJ whole genome shotgun (WGS) entry which is preliminary data.</text>
</comment>
<dbReference type="RefSeq" id="WP_155092745.1">
    <property type="nucleotide sequence ID" value="NZ_CP102754.1"/>
</dbReference>
<dbReference type="AlphaFoldDB" id="A0A6I3LK89"/>
<protein>
    <submittedName>
        <fullName evidence="1">Uncharacterized protein</fullName>
    </submittedName>
</protein>
<dbReference type="Proteomes" id="UP000438760">
    <property type="component" value="Unassembled WGS sequence"/>
</dbReference>
<proteinExistence type="predicted"/>
<dbReference type="EMBL" id="WMJX01000027">
    <property type="protein sequence ID" value="MTG98723.1"/>
    <property type="molecule type" value="Genomic_DNA"/>
</dbReference>
<evidence type="ECO:0000313" key="1">
    <source>
        <dbReference type="EMBL" id="MTG98723.1"/>
    </source>
</evidence>
<dbReference type="OrthoDB" id="791981at2"/>
<reference evidence="1 2" key="1">
    <citation type="submission" date="2019-11" db="EMBL/GenBank/DDBJ databases">
        <title>Genome of Strain BIT-d1.</title>
        <authorList>
            <person name="Yang Y."/>
        </authorList>
    </citation>
    <scope>NUCLEOTIDE SEQUENCE [LARGE SCALE GENOMIC DNA]</scope>
    <source>
        <strain evidence="1 2">BIT-d1</strain>
    </source>
</reference>
<evidence type="ECO:0000313" key="2">
    <source>
        <dbReference type="Proteomes" id="UP000438760"/>
    </source>
</evidence>
<organism evidence="1 2">
    <name type="scientific">Myroides albus</name>
    <dbReference type="NCBI Taxonomy" id="2562892"/>
    <lineage>
        <taxon>Bacteria</taxon>
        <taxon>Pseudomonadati</taxon>
        <taxon>Bacteroidota</taxon>
        <taxon>Flavobacteriia</taxon>
        <taxon>Flavobacteriales</taxon>
        <taxon>Flavobacteriaceae</taxon>
        <taxon>Myroides</taxon>
    </lineage>
</organism>
<gene>
    <name evidence="1" type="ORF">GJV76_11385</name>
</gene>
<keyword evidence="2" id="KW-1185">Reference proteome</keyword>
<sequence length="401" mass="46672">MEEFNKTIVFFYPSKVVGGAEYLFMRSALFMAEQMNLKVQYIDYADGFVARELSGSKSVEFIVYSDLVKVKLKENQIVICPFSSAFWVNISLKGNYSILFWSIHPAGLYERVATYCKFSRFKYTDFTSDINALLNHNAVVFMDGSNVDYQRDKFNFSLHKEDFLPIFCLEKQVPLVSKKVPTATIHLGWLGRLCIEKVNPLINVLRHLKLRALTNHDQQFIFHIIGDGECRYLVEKESLPRNVSICFHGVVTGAELYDFIYQNIDVMFGMGTSTLEVASLKKAIILVDLSFEEMQMNNQFRWLYESTRYSVGDEYKKEVVYNHSFDEVIDVITNGKLAAIENECYNYFKQYHTIEHTCNELYHRAVSSTLDSISFRKTKFNKVFIYGILFKIKRFKNSLLK</sequence>
<name>A0A6I3LK89_9FLAO</name>
<accession>A0A6I3LK89</accession>